<keyword evidence="3" id="KW-0239">DNA-directed DNA polymerase</keyword>
<dbReference type="GO" id="GO:0003682">
    <property type="term" value="F:chromatin binding"/>
    <property type="evidence" value="ECO:0007669"/>
    <property type="project" value="TreeGrafter"/>
</dbReference>
<dbReference type="InterPro" id="IPR044917">
    <property type="entry name" value="PRIMPOL"/>
</dbReference>
<evidence type="ECO:0000256" key="7">
    <source>
        <dbReference type="ARBA" id="ARBA00047303"/>
    </source>
</evidence>
<evidence type="ECO:0000256" key="6">
    <source>
        <dbReference type="ARBA" id="ARBA00044768"/>
    </source>
</evidence>
<dbReference type="EMBL" id="HBUF01256234">
    <property type="protein sequence ID" value="CAG6681579.1"/>
    <property type="molecule type" value="Transcribed_RNA"/>
</dbReference>
<dbReference type="GO" id="GO:0003887">
    <property type="term" value="F:DNA-directed DNA polymerase activity"/>
    <property type="evidence" value="ECO:0007669"/>
    <property type="project" value="UniProtKB-KW"/>
</dbReference>
<accession>A0A8D8T4D0</accession>
<dbReference type="GO" id="GO:0042276">
    <property type="term" value="P:error-prone translesion synthesis"/>
    <property type="evidence" value="ECO:0007669"/>
    <property type="project" value="InterPro"/>
</dbReference>
<dbReference type="GO" id="GO:0005634">
    <property type="term" value="C:nucleus"/>
    <property type="evidence" value="ECO:0007669"/>
    <property type="project" value="TreeGrafter"/>
</dbReference>
<evidence type="ECO:0000256" key="3">
    <source>
        <dbReference type="ARBA" id="ARBA00022932"/>
    </source>
</evidence>
<comment type="catalytic activity">
    <reaction evidence="5">
        <text>ssDNA + n NTP = ssDNA/pppN(pN)n-1 hybrid + (n-1) diphosphate.</text>
        <dbReference type="EC" id="2.7.7.102"/>
    </reaction>
</comment>
<evidence type="ECO:0000256" key="1">
    <source>
        <dbReference type="ARBA" id="ARBA00009762"/>
    </source>
</evidence>
<reference evidence="8" key="1">
    <citation type="submission" date="2021-05" db="EMBL/GenBank/DDBJ databases">
        <authorList>
            <person name="Alioto T."/>
            <person name="Alioto T."/>
            <person name="Gomez Garrido J."/>
        </authorList>
    </citation>
    <scope>NUCLEOTIDE SEQUENCE</scope>
</reference>
<dbReference type="GO" id="GO:0005759">
    <property type="term" value="C:mitochondrial matrix"/>
    <property type="evidence" value="ECO:0007669"/>
    <property type="project" value="TreeGrafter"/>
</dbReference>
<evidence type="ECO:0000256" key="4">
    <source>
        <dbReference type="ARBA" id="ARBA00026139"/>
    </source>
</evidence>
<comment type="catalytic activity">
    <reaction evidence="7">
        <text>DNA(n) + a 2'-deoxyribonucleoside 5'-triphosphate = DNA(n+1) + diphosphate</text>
        <dbReference type="Rhea" id="RHEA:22508"/>
        <dbReference type="Rhea" id="RHEA-COMP:17339"/>
        <dbReference type="Rhea" id="RHEA-COMP:17340"/>
        <dbReference type="ChEBI" id="CHEBI:33019"/>
        <dbReference type="ChEBI" id="CHEBI:61560"/>
        <dbReference type="ChEBI" id="CHEBI:173112"/>
        <dbReference type="EC" id="2.7.7.7"/>
    </reaction>
    <physiologicalReaction direction="left-to-right" evidence="7">
        <dbReference type="Rhea" id="RHEA:22509"/>
    </physiologicalReaction>
</comment>
<dbReference type="GO" id="GO:0031297">
    <property type="term" value="P:replication fork processing"/>
    <property type="evidence" value="ECO:0007669"/>
    <property type="project" value="TreeGrafter"/>
</dbReference>
<dbReference type="GO" id="GO:0009411">
    <property type="term" value="P:response to UV"/>
    <property type="evidence" value="ECO:0007669"/>
    <property type="project" value="TreeGrafter"/>
</dbReference>
<evidence type="ECO:0000256" key="5">
    <source>
        <dbReference type="ARBA" id="ARBA00044677"/>
    </source>
</evidence>
<dbReference type="AlphaFoldDB" id="A0A8D8T4D0"/>
<organism evidence="8">
    <name type="scientific">Cacopsylla melanoneura</name>
    <dbReference type="NCBI Taxonomy" id="428564"/>
    <lineage>
        <taxon>Eukaryota</taxon>
        <taxon>Metazoa</taxon>
        <taxon>Ecdysozoa</taxon>
        <taxon>Arthropoda</taxon>
        <taxon>Hexapoda</taxon>
        <taxon>Insecta</taxon>
        <taxon>Pterygota</taxon>
        <taxon>Neoptera</taxon>
        <taxon>Paraneoptera</taxon>
        <taxon>Hemiptera</taxon>
        <taxon>Sternorrhyncha</taxon>
        <taxon>Psylloidea</taxon>
        <taxon>Psyllidae</taxon>
        <taxon>Psyllinae</taxon>
        <taxon>Cacopsylla</taxon>
    </lineage>
</organism>
<comment type="similarity">
    <text evidence="1">Belongs to the eukaryotic-type primase small subunit family.</text>
</comment>
<dbReference type="PANTHER" id="PTHR31399:SF0">
    <property type="entry name" value="DNA-DIRECTED PRIMASE_POLYMERASE PROTEIN"/>
    <property type="match status" value="1"/>
</dbReference>
<dbReference type="EC" id="2.7.7.7" evidence="2"/>
<dbReference type="EMBL" id="HBUF01256236">
    <property type="protein sequence ID" value="CAG6681581.1"/>
    <property type="molecule type" value="Transcribed_RNA"/>
</dbReference>
<name>A0A8D8T4D0_9HEMI</name>
<evidence type="ECO:0000313" key="8">
    <source>
        <dbReference type="EMBL" id="CAG6681580.1"/>
    </source>
</evidence>
<proteinExistence type="inferred from homology"/>
<dbReference type="EMBL" id="HBUF01256233">
    <property type="protein sequence ID" value="CAG6681578.1"/>
    <property type="molecule type" value="Transcribed_RNA"/>
</dbReference>
<dbReference type="EC" id="2.7.7.102" evidence="6"/>
<dbReference type="GO" id="GO:0006264">
    <property type="term" value="P:mitochondrial DNA replication"/>
    <property type="evidence" value="ECO:0007669"/>
    <property type="project" value="TreeGrafter"/>
</dbReference>
<protein>
    <recommendedName>
        <fullName evidence="4">DNA-directed primase/polymerase protein</fullName>
        <ecNumber evidence="6">2.7.7.102</ecNumber>
        <ecNumber evidence="2">2.7.7.7</ecNumber>
    </recommendedName>
</protein>
<keyword evidence="3" id="KW-0808">Transferase</keyword>
<dbReference type="PANTHER" id="PTHR31399">
    <property type="entry name" value="DNA-DIRECTED PRIMASE / POLYMERASE PROTEIN"/>
    <property type="match status" value="1"/>
</dbReference>
<dbReference type="EMBL" id="HBUF01256235">
    <property type="protein sequence ID" value="CAG6681580.1"/>
    <property type="molecule type" value="Transcribed_RNA"/>
</dbReference>
<evidence type="ECO:0000256" key="2">
    <source>
        <dbReference type="ARBA" id="ARBA00012417"/>
    </source>
</evidence>
<dbReference type="EMBL" id="HBUF01256237">
    <property type="protein sequence ID" value="CAG6681582.1"/>
    <property type="molecule type" value="Transcribed_RNA"/>
</dbReference>
<keyword evidence="3" id="KW-0548">Nucleotidyltransferase</keyword>
<sequence length="320" mass="36693">MTMTTTVSGKSLTSSSFYGDSRSVLPSSSSVLPATEPALPSYLSDPLLGPSRVWKIFRKQIDALECIASLRLEGELLPFSYESSNWERLFLVANPDIFWFRDCKKPSSARHTYEIIAENRVSKLYFDLEYDKGIPANRDCDGNEMTKTFIRVVLYYIHKLFGVKYKMTQVLVLDSTTDSKFSVHLVFQIPLVFRTNIHAGHFVRFIANELINIDTICSDEEQLRYDIFKETTINVYAIKDLFVTNGKAARVLFCDLAVYTRNRLFRIYKSSKQNKNAHLVVSPINKWKPDNVAESDTVSKALTLHSLLNERIFGKYFPLC</sequence>